<dbReference type="GO" id="GO:0005524">
    <property type="term" value="F:ATP binding"/>
    <property type="evidence" value="ECO:0007669"/>
    <property type="project" value="UniProtKB-KW"/>
</dbReference>
<evidence type="ECO:0000313" key="10">
    <source>
        <dbReference type="EMBL" id="MCI07292.1"/>
    </source>
</evidence>
<dbReference type="InterPro" id="IPR050173">
    <property type="entry name" value="ABC_transporter_C-like"/>
</dbReference>
<protein>
    <submittedName>
        <fullName evidence="10">ABC transporter C family member 2</fullName>
    </submittedName>
</protein>
<evidence type="ECO:0000256" key="5">
    <source>
        <dbReference type="ARBA" id="ARBA00022741"/>
    </source>
</evidence>
<dbReference type="AlphaFoldDB" id="A0A392P683"/>
<evidence type="ECO:0000256" key="4">
    <source>
        <dbReference type="ARBA" id="ARBA00022692"/>
    </source>
</evidence>
<evidence type="ECO:0000256" key="8">
    <source>
        <dbReference type="ARBA" id="ARBA00023136"/>
    </source>
</evidence>
<dbReference type="PANTHER" id="PTHR24223:SF456">
    <property type="entry name" value="MULTIDRUG RESISTANCE-ASSOCIATED PROTEIN LETHAL(2)03659"/>
    <property type="match status" value="1"/>
</dbReference>
<evidence type="ECO:0000259" key="9">
    <source>
        <dbReference type="PROSITE" id="PS50929"/>
    </source>
</evidence>
<keyword evidence="11" id="KW-1185">Reference proteome</keyword>
<proteinExistence type="inferred from homology"/>
<dbReference type="SUPFAM" id="SSF90123">
    <property type="entry name" value="ABC transporter transmembrane region"/>
    <property type="match status" value="1"/>
</dbReference>
<dbReference type="InterPro" id="IPR036640">
    <property type="entry name" value="ABC1_TM_sf"/>
</dbReference>
<dbReference type="InterPro" id="IPR011527">
    <property type="entry name" value="ABC1_TM_dom"/>
</dbReference>
<dbReference type="GO" id="GO:0016020">
    <property type="term" value="C:membrane"/>
    <property type="evidence" value="ECO:0007669"/>
    <property type="project" value="UniProtKB-SubCell"/>
</dbReference>
<evidence type="ECO:0000256" key="1">
    <source>
        <dbReference type="ARBA" id="ARBA00004141"/>
    </source>
</evidence>
<dbReference type="GO" id="GO:0140359">
    <property type="term" value="F:ABC-type transporter activity"/>
    <property type="evidence" value="ECO:0007669"/>
    <property type="project" value="InterPro"/>
</dbReference>
<keyword evidence="6" id="KW-0067">ATP-binding</keyword>
<dbReference type="EMBL" id="LXQA010064876">
    <property type="protein sequence ID" value="MCI07292.1"/>
    <property type="molecule type" value="Genomic_DNA"/>
</dbReference>
<keyword evidence="7" id="KW-1133">Transmembrane helix</keyword>
<keyword evidence="3" id="KW-0813">Transport</keyword>
<accession>A0A392P683</accession>
<comment type="subcellular location">
    <subcellularLocation>
        <location evidence="1">Membrane</location>
        <topology evidence="1">Multi-pass membrane protein</topology>
    </subcellularLocation>
</comment>
<reference evidence="10 11" key="1">
    <citation type="journal article" date="2018" name="Front. Plant Sci.">
        <title>Red Clover (Trifolium pratense) and Zigzag Clover (T. medium) - A Picture of Genomic Similarities and Differences.</title>
        <authorList>
            <person name="Dluhosova J."/>
            <person name="Istvanek J."/>
            <person name="Nedelnik J."/>
            <person name="Repkova J."/>
        </authorList>
    </citation>
    <scope>NUCLEOTIDE SEQUENCE [LARGE SCALE GENOMIC DNA]</scope>
    <source>
        <strain evidence="11">cv. 10/8</strain>
        <tissue evidence="10">Leaf</tissue>
    </source>
</reference>
<organism evidence="10 11">
    <name type="scientific">Trifolium medium</name>
    <dbReference type="NCBI Taxonomy" id="97028"/>
    <lineage>
        <taxon>Eukaryota</taxon>
        <taxon>Viridiplantae</taxon>
        <taxon>Streptophyta</taxon>
        <taxon>Embryophyta</taxon>
        <taxon>Tracheophyta</taxon>
        <taxon>Spermatophyta</taxon>
        <taxon>Magnoliopsida</taxon>
        <taxon>eudicotyledons</taxon>
        <taxon>Gunneridae</taxon>
        <taxon>Pentapetalae</taxon>
        <taxon>rosids</taxon>
        <taxon>fabids</taxon>
        <taxon>Fabales</taxon>
        <taxon>Fabaceae</taxon>
        <taxon>Papilionoideae</taxon>
        <taxon>50 kb inversion clade</taxon>
        <taxon>NPAAA clade</taxon>
        <taxon>Hologalegina</taxon>
        <taxon>IRL clade</taxon>
        <taxon>Trifolieae</taxon>
        <taxon>Trifolium</taxon>
    </lineage>
</organism>
<keyword evidence="5" id="KW-0547">Nucleotide-binding</keyword>
<evidence type="ECO:0000256" key="6">
    <source>
        <dbReference type="ARBA" id="ARBA00022840"/>
    </source>
</evidence>
<keyword evidence="4" id="KW-0812">Transmembrane</keyword>
<feature type="domain" description="ABC transmembrane type-1" evidence="9">
    <location>
        <begin position="1"/>
        <end position="68"/>
    </location>
</feature>
<sequence length="68" mass="7852">MTVIISRMQKLSKEGLQRTDKRIGLMNEILAAMDTVKCYAWESSFQSRVENVRNDELSWFRKASLLGA</sequence>
<feature type="non-terminal residue" evidence="10">
    <location>
        <position position="68"/>
    </location>
</feature>
<name>A0A392P683_9FABA</name>
<evidence type="ECO:0000256" key="2">
    <source>
        <dbReference type="ARBA" id="ARBA00009726"/>
    </source>
</evidence>
<keyword evidence="8" id="KW-0472">Membrane</keyword>
<evidence type="ECO:0000256" key="7">
    <source>
        <dbReference type="ARBA" id="ARBA00022989"/>
    </source>
</evidence>
<evidence type="ECO:0000313" key="11">
    <source>
        <dbReference type="Proteomes" id="UP000265520"/>
    </source>
</evidence>
<dbReference type="Pfam" id="PF00664">
    <property type="entry name" value="ABC_membrane"/>
    <property type="match status" value="1"/>
</dbReference>
<dbReference type="Proteomes" id="UP000265520">
    <property type="component" value="Unassembled WGS sequence"/>
</dbReference>
<dbReference type="Gene3D" id="1.20.1560.10">
    <property type="entry name" value="ABC transporter type 1, transmembrane domain"/>
    <property type="match status" value="1"/>
</dbReference>
<comment type="similarity">
    <text evidence="2">Belongs to the ABC transporter superfamily. ABCC family. Conjugate transporter (TC 3.A.1.208) subfamily.</text>
</comment>
<dbReference type="PROSITE" id="PS50929">
    <property type="entry name" value="ABC_TM1F"/>
    <property type="match status" value="1"/>
</dbReference>
<evidence type="ECO:0000256" key="3">
    <source>
        <dbReference type="ARBA" id="ARBA00022448"/>
    </source>
</evidence>
<comment type="caution">
    <text evidence="10">The sequence shown here is derived from an EMBL/GenBank/DDBJ whole genome shotgun (WGS) entry which is preliminary data.</text>
</comment>
<dbReference type="PANTHER" id="PTHR24223">
    <property type="entry name" value="ATP-BINDING CASSETTE SUB-FAMILY C"/>
    <property type="match status" value="1"/>
</dbReference>